<dbReference type="HOGENOM" id="CLU_084705_0_0_9"/>
<reference evidence="4 5" key="1">
    <citation type="submission" date="2013-01" db="EMBL/GenBank/DDBJ databases">
        <title>The Genome Sequence of Clostridium colicanis 209318.</title>
        <authorList>
            <consortium name="The Broad Institute Genome Sequencing Platform"/>
            <person name="Earl A."/>
            <person name="Ward D."/>
            <person name="Feldgarden M."/>
            <person name="Gevers D."/>
            <person name="Courvalin P."/>
            <person name="Lambert T."/>
            <person name="Walker B."/>
            <person name="Young S.K."/>
            <person name="Zeng Q."/>
            <person name="Gargeya S."/>
            <person name="Fitzgerald M."/>
            <person name="Haas B."/>
            <person name="Abouelleil A."/>
            <person name="Alvarado L."/>
            <person name="Arachchi H.M."/>
            <person name="Berlin A.M."/>
            <person name="Chapman S.B."/>
            <person name="Dewar J."/>
            <person name="Goldberg J."/>
            <person name="Griggs A."/>
            <person name="Gujja S."/>
            <person name="Hansen M."/>
            <person name="Howarth C."/>
            <person name="Imamovic A."/>
            <person name="Larimer J."/>
            <person name="McCowan C."/>
            <person name="Murphy C."/>
            <person name="Neiman D."/>
            <person name="Pearson M."/>
            <person name="Priest M."/>
            <person name="Roberts A."/>
            <person name="Saif S."/>
            <person name="Shea T."/>
            <person name="Sisk P."/>
            <person name="Sykes S."/>
            <person name="Wortman J."/>
            <person name="Nusbaum C."/>
            <person name="Birren B."/>
        </authorList>
    </citation>
    <scope>NUCLEOTIDE SEQUENCE [LARGE SCALE GENOMIC DNA]</scope>
    <source>
        <strain evidence="4 5">209318</strain>
    </source>
</reference>
<dbReference type="GO" id="GO:0016020">
    <property type="term" value="C:membrane"/>
    <property type="evidence" value="ECO:0007669"/>
    <property type="project" value="InterPro"/>
</dbReference>
<evidence type="ECO:0000313" key="5">
    <source>
        <dbReference type="Proteomes" id="UP000013097"/>
    </source>
</evidence>
<dbReference type="Gene3D" id="1.10.1760.20">
    <property type="match status" value="1"/>
</dbReference>
<dbReference type="PATRIC" id="fig|999411.4.peg.1608"/>
<keyword evidence="5" id="KW-1185">Reference proteome</keyword>
<dbReference type="Pfam" id="PF07155">
    <property type="entry name" value="ECF-ribofla_trS"/>
    <property type="match status" value="1"/>
</dbReference>
<evidence type="ECO:0000256" key="2">
    <source>
        <dbReference type="ARBA" id="ARBA00022989"/>
    </source>
</evidence>
<feature type="transmembrane region" description="Helical" evidence="3">
    <location>
        <begin position="12"/>
        <end position="30"/>
    </location>
</feature>
<organism evidence="4 5">
    <name type="scientific">Clostridium thermobutyricum</name>
    <dbReference type="NCBI Taxonomy" id="29372"/>
    <lineage>
        <taxon>Bacteria</taxon>
        <taxon>Bacillati</taxon>
        <taxon>Bacillota</taxon>
        <taxon>Clostridia</taxon>
        <taxon>Eubacteriales</taxon>
        <taxon>Clostridiaceae</taxon>
        <taxon>Clostridium</taxon>
    </lineage>
</organism>
<keyword evidence="2 3" id="KW-1133">Transmembrane helix</keyword>
<comment type="caution">
    <text evidence="4">The sequence shown here is derived from an EMBL/GenBank/DDBJ whole genome shotgun (WGS) entry which is preliminary data.</text>
</comment>
<dbReference type="EMBL" id="AGYT01000008">
    <property type="protein sequence ID" value="ENZ02397.1"/>
    <property type="molecule type" value="Genomic_DNA"/>
</dbReference>
<keyword evidence="3" id="KW-0472">Membrane</keyword>
<dbReference type="RefSeq" id="WP_002598133.1">
    <property type="nucleotide sequence ID" value="NZ_JADPHC010000001.1"/>
</dbReference>
<feature type="transmembrane region" description="Helical" evidence="3">
    <location>
        <begin position="145"/>
        <end position="170"/>
    </location>
</feature>
<dbReference type="AlphaFoldDB" id="N9Y3I3"/>
<evidence type="ECO:0008006" key="6">
    <source>
        <dbReference type="Google" id="ProtNLM"/>
    </source>
</evidence>
<protein>
    <recommendedName>
        <fullName evidence="6">ECF transporter S component</fullName>
    </recommendedName>
</protein>
<dbReference type="InterPro" id="IPR009825">
    <property type="entry name" value="ECF_substrate-spec-like"/>
</dbReference>
<sequence length="182" mass="18993">MERSSEHKKIVGLIFTALMIALIFIAGSIVKIPTLNGFIQPGDCMVLAGAVLLGKKKGFIAAAIGMALVDVAAGYVIWAPFTFIIKGLMALTVASILEKVEKKSIKKYIGAFIVGAIVNLIGYFIGNAIMGGIITGASVGFVGSILYAASHFVGDLSEVVVGIIIAIPLAPIAQKARIKFLS</sequence>
<dbReference type="eggNOG" id="COG4720">
    <property type="taxonomic scope" value="Bacteria"/>
</dbReference>
<gene>
    <name evidence="4" type="ORF">HMPREF1092_01632</name>
</gene>
<proteinExistence type="predicted"/>
<evidence type="ECO:0000256" key="3">
    <source>
        <dbReference type="SAM" id="Phobius"/>
    </source>
</evidence>
<feature type="transmembrane region" description="Helical" evidence="3">
    <location>
        <begin position="109"/>
        <end position="133"/>
    </location>
</feature>
<feature type="transmembrane region" description="Helical" evidence="3">
    <location>
        <begin position="75"/>
        <end position="97"/>
    </location>
</feature>
<name>N9Y3I3_9CLOT</name>
<evidence type="ECO:0000313" key="4">
    <source>
        <dbReference type="EMBL" id="ENZ02397.1"/>
    </source>
</evidence>
<evidence type="ECO:0000256" key="1">
    <source>
        <dbReference type="ARBA" id="ARBA00022692"/>
    </source>
</evidence>
<dbReference type="PANTHER" id="PTHR37815:SF3">
    <property type="entry name" value="UPF0397 PROTEIN SPR0429"/>
    <property type="match status" value="1"/>
</dbReference>
<dbReference type="PANTHER" id="PTHR37815">
    <property type="entry name" value="UPF0397 PROTEIN BC_2624-RELATED"/>
    <property type="match status" value="1"/>
</dbReference>
<accession>N9Y3I3</accession>
<dbReference type="Proteomes" id="UP000013097">
    <property type="component" value="Unassembled WGS sequence"/>
</dbReference>
<keyword evidence="1 3" id="KW-0812">Transmembrane</keyword>